<organism evidence="1 2">
    <name type="scientific">Pseudoalteromonas phenolica</name>
    <dbReference type="NCBI Taxonomy" id="161398"/>
    <lineage>
        <taxon>Bacteria</taxon>
        <taxon>Pseudomonadati</taxon>
        <taxon>Pseudomonadota</taxon>
        <taxon>Gammaproteobacteria</taxon>
        <taxon>Alteromonadales</taxon>
        <taxon>Pseudoalteromonadaceae</taxon>
        <taxon>Pseudoalteromonas</taxon>
    </lineage>
</organism>
<dbReference type="InterPro" id="IPR036692">
    <property type="entry name" value="Shew3726-like_sf"/>
</dbReference>
<reference evidence="1 2" key="1">
    <citation type="submission" date="2015-11" db="EMBL/GenBank/DDBJ databases">
        <authorList>
            <person name="Zhang Y."/>
            <person name="Guo Z."/>
        </authorList>
    </citation>
    <scope>NUCLEOTIDE SEQUENCE [LARGE SCALE GENOMIC DNA]</scope>
    <source>
        <strain evidence="1 2">KCTC 12086</strain>
    </source>
</reference>
<dbReference type="Gene3D" id="3.30.160.140">
    <property type="entry name" value="Shew3726-like"/>
    <property type="match status" value="1"/>
</dbReference>
<evidence type="ECO:0000313" key="2">
    <source>
        <dbReference type="Proteomes" id="UP000061457"/>
    </source>
</evidence>
<dbReference type="KEGG" id="pphe:PP2015_29"/>
<dbReference type="OrthoDB" id="6465020at2"/>
<dbReference type="SUPFAM" id="SSF160272">
    <property type="entry name" value="Shew3726-like"/>
    <property type="match status" value="1"/>
</dbReference>
<sequence length="79" mass="8952">MNQAILFNDDASFNATQQRIEFTAMNSGLIIRCCVAFEGEEVKALTHFAEHQFDYEMQAEALIEEESYSAEGEVLLSRV</sequence>
<dbReference type="PATRIC" id="fig|161398.10.peg.30"/>
<proteinExistence type="predicted"/>
<keyword evidence="2" id="KW-1185">Reference proteome</keyword>
<dbReference type="Proteomes" id="UP000061457">
    <property type="component" value="Chromosome I"/>
</dbReference>
<dbReference type="STRING" id="161398.PP2015_29"/>
<dbReference type="EMBL" id="CP013187">
    <property type="protein sequence ID" value="ALO40559.1"/>
    <property type="molecule type" value="Genomic_DNA"/>
</dbReference>
<dbReference type="InterPro" id="IPR009962">
    <property type="entry name" value="DUF1488"/>
</dbReference>
<gene>
    <name evidence="1" type="ORF">PP2015_29</name>
</gene>
<accession>A0A0S2JXS9</accession>
<name>A0A0S2JXS9_9GAMM</name>
<dbReference type="RefSeq" id="WP_058028314.1">
    <property type="nucleotide sequence ID" value="NZ_CP013187.1"/>
</dbReference>
<protein>
    <recommendedName>
        <fullName evidence="3">DUF1488 domain-containing protein</fullName>
    </recommendedName>
</protein>
<dbReference type="AlphaFoldDB" id="A0A0S2JXS9"/>
<evidence type="ECO:0008006" key="3">
    <source>
        <dbReference type="Google" id="ProtNLM"/>
    </source>
</evidence>
<evidence type="ECO:0000313" key="1">
    <source>
        <dbReference type="EMBL" id="ALO40559.1"/>
    </source>
</evidence>
<dbReference type="Pfam" id="PF07369">
    <property type="entry name" value="DUF1488"/>
    <property type="match status" value="1"/>
</dbReference>